<evidence type="ECO:0000313" key="2">
    <source>
        <dbReference type="EMBL" id="CAK8989237.1"/>
    </source>
</evidence>
<dbReference type="InterPro" id="IPR036866">
    <property type="entry name" value="RibonucZ/Hydroxyglut_hydro"/>
</dbReference>
<evidence type="ECO:0000259" key="1">
    <source>
        <dbReference type="Pfam" id="PF12706"/>
    </source>
</evidence>
<dbReference type="Gene3D" id="3.60.15.10">
    <property type="entry name" value="Ribonuclease Z/Hydroxyacylglutathione hydrolase-like"/>
    <property type="match status" value="1"/>
</dbReference>
<dbReference type="CDD" id="cd16279">
    <property type="entry name" value="metallo-hydrolase-like_MBL-fold"/>
    <property type="match status" value="1"/>
</dbReference>
<feature type="domain" description="Metallo-beta-lactamase" evidence="1">
    <location>
        <begin position="95"/>
        <end position="178"/>
    </location>
</feature>
<keyword evidence="3" id="KW-1185">Reference proteome</keyword>
<dbReference type="EMBL" id="CAXAMN010000525">
    <property type="protein sequence ID" value="CAK8989237.1"/>
    <property type="molecule type" value="Genomic_DNA"/>
</dbReference>
<name>A0ABP0HHA1_9DINO</name>
<dbReference type="Pfam" id="PF12706">
    <property type="entry name" value="Lactamase_B_2"/>
    <property type="match status" value="2"/>
</dbReference>
<dbReference type="PANTHER" id="PTHR42663">
    <property type="entry name" value="HYDROLASE C777.06C-RELATED-RELATED"/>
    <property type="match status" value="1"/>
</dbReference>
<evidence type="ECO:0000313" key="3">
    <source>
        <dbReference type="Proteomes" id="UP001642484"/>
    </source>
</evidence>
<feature type="domain" description="Metallo-beta-lactamase" evidence="1">
    <location>
        <begin position="213"/>
        <end position="332"/>
    </location>
</feature>
<organism evidence="2 3">
    <name type="scientific">Durusdinium trenchii</name>
    <dbReference type="NCBI Taxonomy" id="1381693"/>
    <lineage>
        <taxon>Eukaryota</taxon>
        <taxon>Sar</taxon>
        <taxon>Alveolata</taxon>
        <taxon>Dinophyceae</taxon>
        <taxon>Suessiales</taxon>
        <taxon>Symbiodiniaceae</taxon>
        <taxon>Durusdinium</taxon>
    </lineage>
</organism>
<proteinExistence type="predicted"/>
<accession>A0ABP0HHA1</accession>
<dbReference type="SUPFAM" id="SSF56281">
    <property type="entry name" value="Metallo-hydrolase/oxidoreductase"/>
    <property type="match status" value="1"/>
</dbReference>
<comment type="caution">
    <text evidence="2">The sequence shown here is derived from an EMBL/GenBank/DDBJ whole genome shotgun (WGS) entry which is preliminary data.</text>
</comment>
<reference evidence="2 3" key="1">
    <citation type="submission" date="2024-02" db="EMBL/GenBank/DDBJ databases">
        <authorList>
            <person name="Chen Y."/>
            <person name="Shah S."/>
            <person name="Dougan E. K."/>
            <person name="Thang M."/>
            <person name="Chan C."/>
        </authorList>
    </citation>
    <scope>NUCLEOTIDE SEQUENCE [LARGE SCALE GENOMIC DNA]</scope>
</reference>
<gene>
    <name evidence="2" type="ORF">CCMP2556_LOCUS1582</name>
</gene>
<sequence length="371" mass="42292">MISLIGLCCAGCAVLAVLVWRRLKRGSPQKKCGIMFTGTGTSSGAPMIRCVIGGEGGVPGCKSCSVAIRNGRRDPNWRNNVGLLIRWLHADGRWRHIQIDCGKTFRESVMTWYKDHEIHYLDAVLLTHDHADAIFGLDELRQLQRYDPVRRQVQGPPMQCYCDVRTMRHCRRAFPYLFGHFGQKEGLIALSRAWCNCTDDCDVECQDRQANFLPEKQSRFVAAIDWKEIPEDTSPFEVDNLKLHALPVLHGADYVSFGYGFGPPGSRVVYISDYSQILPRTEKLLEQWSKEGIAVMILDMLHPDSKKSNVHANLDESVSLIKRFRPQKAFLVGMGHYREHHDMNRQLRDLWFTDGLDIQLAHDGLFVPLQI</sequence>
<dbReference type="InterPro" id="IPR001279">
    <property type="entry name" value="Metallo-B-lactamas"/>
</dbReference>
<dbReference type="Proteomes" id="UP001642484">
    <property type="component" value="Unassembled WGS sequence"/>
</dbReference>
<protein>
    <recommendedName>
        <fullName evidence="1">Metallo-beta-lactamase domain-containing protein</fullName>
    </recommendedName>
</protein>
<dbReference type="PANTHER" id="PTHR42663:SF6">
    <property type="entry name" value="HYDROLASE C777.06C-RELATED"/>
    <property type="match status" value="1"/>
</dbReference>